<protein>
    <submittedName>
        <fullName evidence="1">Aerotaxis receptor</fullName>
    </submittedName>
</protein>
<name>A0A1G8GVP4_9ACTN</name>
<sequence>MSVGELIVPTGVEQAIGAHELFFSTTDRHGLIRTGNSVFVRTSRFSLHELTGAPHNIVRHPDMPAGVFRLMWDRLLSGRPAGAYVQNLAKDGSRYWVFATMTPLAEGFLSVRMAPRGELFEAVKQAYERVASAERDAAQRHGANRREVALIGKERLESLLSEIGFDSHDAFLTTALTTEVAARGLLASATYGRPWAQGPIAEVLAGAGSLETRLAGLVERLDGYRTLCERLTWSSSRVLAVARRLDRAVDAAQTASEMVADNAPVLHNVARVMATPTHTAVLALERLAPALAALRADVTDLRFRIALAGLHNDMVAAFAAEVVDGIAPATSLDEVPLLCDAVHENVLEMSAKAQQVSQAMRDVVSGFAEAGERLSEFRRFLGQWRILVMRHKAEDALGDLVQPIDEEFAASWDGVEMLHALGAEVAAFAVPFDVAALETQVSRIRTAAMVPPR</sequence>
<gene>
    <name evidence="1" type="ORF">SAMN05421505_12938</name>
</gene>
<dbReference type="SUPFAM" id="SSF55785">
    <property type="entry name" value="PYP-like sensor domain (PAS domain)"/>
    <property type="match status" value="1"/>
</dbReference>
<keyword evidence="2" id="KW-1185">Reference proteome</keyword>
<dbReference type="InterPro" id="IPR000014">
    <property type="entry name" value="PAS"/>
</dbReference>
<evidence type="ECO:0000313" key="1">
    <source>
        <dbReference type="EMBL" id="SDH98496.1"/>
    </source>
</evidence>
<keyword evidence="1" id="KW-0675">Receptor</keyword>
<dbReference type="Proteomes" id="UP000198923">
    <property type="component" value="Unassembled WGS sequence"/>
</dbReference>
<dbReference type="OrthoDB" id="266313at2"/>
<dbReference type="EMBL" id="FNCN01000029">
    <property type="protein sequence ID" value="SDH98496.1"/>
    <property type="molecule type" value="Genomic_DNA"/>
</dbReference>
<organism evidence="1 2">
    <name type="scientific">Sinosporangium album</name>
    <dbReference type="NCBI Taxonomy" id="504805"/>
    <lineage>
        <taxon>Bacteria</taxon>
        <taxon>Bacillati</taxon>
        <taxon>Actinomycetota</taxon>
        <taxon>Actinomycetes</taxon>
        <taxon>Streptosporangiales</taxon>
        <taxon>Streptosporangiaceae</taxon>
        <taxon>Sinosporangium</taxon>
    </lineage>
</organism>
<reference evidence="1 2" key="1">
    <citation type="submission" date="2016-10" db="EMBL/GenBank/DDBJ databases">
        <authorList>
            <person name="de Groot N.N."/>
        </authorList>
    </citation>
    <scope>NUCLEOTIDE SEQUENCE [LARGE SCALE GENOMIC DNA]</scope>
    <source>
        <strain evidence="1 2">CPCC 201354</strain>
    </source>
</reference>
<dbReference type="STRING" id="504805.SAMN05421505_12938"/>
<dbReference type="CDD" id="cd00130">
    <property type="entry name" value="PAS"/>
    <property type="match status" value="1"/>
</dbReference>
<dbReference type="InterPro" id="IPR035965">
    <property type="entry name" value="PAS-like_dom_sf"/>
</dbReference>
<dbReference type="Gene3D" id="3.30.450.20">
    <property type="entry name" value="PAS domain"/>
    <property type="match status" value="1"/>
</dbReference>
<accession>A0A1G8GVP4</accession>
<proteinExistence type="predicted"/>
<evidence type="ECO:0000313" key="2">
    <source>
        <dbReference type="Proteomes" id="UP000198923"/>
    </source>
</evidence>
<dbReference type="RefSeq" id="WP_093173592.1">
    <property type="nucleotide sequence ID" value="NZ_FNCN01000029.1"/>
</dbReference>
<dbReference type="AlphaFoldDB" id="A0A1G8GVP4"/>